<dbReference type="Gene3D" id="3.90.215.10">
    <property type="entry name" value="Gamma Fibrinogen, chain A, domain 1"/>
    <property type="match status" value="1"/>
</dbReference>
<dbReference type="SMART" id="SM00186">
    <property type="entry name" value="FBG"/>
    <property type="match status" value="1"/>
</dbReference>
<comment type="caution">
    <text evidence="2">The sequence shown here is derived from an EMBL/GenBank/DDBJ whole genome shotgun (WGS) entry which is preliminary data.</text>
</comment>
<gene>
    <name evidence="2" type="ORF">GSLYS_00014150001</name>
</gene>
<feature type="domain" description="Fibrinogen C-terminal" evidence="1">
    <location>
        <begin position="87"/>
        <end position="312"/>
    </location>
</feature>
<dbReference type="SUPFAM" id="SSF56496">
    <property type="entry name" value="Fibrinogen C-terminal domain-like"/>
    <property type="match status" value="1"/>
</dbReference>
<dbReference type="InterPro" id="IPR036056">
    <property type="entry name" value="Fibrinogen-like_C"/>
</dbReference>
<dbReference type="PANTHER" id="PTHR19143">
    <property type="entry name" value="FIBRINOGEN/TENASCIN/ANGIOPOEITIN"/>
    <property type="match status" value="1"/>
</dbReference>
<dbReference type="InterPro" id="IPR050373">
    <property type="entry name" value="Fibrinogen_C-term_domain"/>
</dbReference>
<reference evidence="2 3" key="1">
    <citation type="submission" date="2024-04" db="EMBL/GenBank/DDBJ databases">
        <authorList>
            <consortium name="Genoscope - CEA"/>
            <person name="William W."/>
        </authorList>
    </citation>
    <scope>NUCLEOTIDE SEQUENCE [LARGE SCALE GENOMIC DNA]</scope>
</reference>
<organism evidence="2 3">
    <name type="scientific">Lymnaea stagnalis</name>
    <name type="common">Great pond snail</name>
    <name type="synonym">Helix stagnalis</name>
    <dbReference type="NCBI Taxonomy" id="6523"/>
    <lineage>
        <taxon>Eukaryota</taxon>
        <taxon>Metazoa</taxon>
        <taxon>Spiralia</taxon>
        <taxon>Lophotrochozoa</taxon>
        <taxon>Mollusca</taxon>
        <taxon>Gastropoda</taxon>
        <taxon>Heterobranchia</taxon>
        <taxon>Euthyneura</taxon>
        <taxon>Panpulmonata</taxon>
        <taxon>Hygrophila</taxon>
        <taxon>Lymnaeoidea</taxon>
        <taxon>Lymnaeidae</taxon>
        <taxon>Lymnaea</taxon>
    </lineage>
</organism>
<dbReference type="EMBL" id="CAXITT010000385">
    <property type="protein sequence ID" value="CAL1540501.1"/>
    <property type="molecule type" value="Genomic_DNA"/>
</dbReference>
<dbReference type="Proteomes" id="UP001497497">
    <property type="component" value="Unassembled WGS sequence"/>
</dbReference>
<dbReference type="Gene3D" id="4.10.530.10">
    <property type="entry name" value="Gamma-fibrinogen Carboxyl Terminal Fragment, domain 2"/>
    <property type="match status" value="1"/>
</dbReference>
<evidence type="ECO:0000313" key="2">
    <source>
        <dbReference type="EMBL" id="CAL1540501.1"/>
    </source>
</evidence>
<dbReference type="InterPro" id="IPR002181">
    <property type="entry name" value="Fibrinogen_a/b/g_C_dom"/>
</dbReference>
<evidence type="ECO:0000313" key="3">
    <source>
        <dbReference type="Proteomes" id="UP001497497"/>
    </source>
</evidence>
<dbReference type="GO" id="GO:0005615">
    <property type="term" value="C:extracellular space"/>
    <property type="evidence" value="ECO:0007669"/>
    <property type="project" value="TreeGrafter"/>
</dbReference>
<sequence>MSCLTACGQFATCYGARWNASRECAELHLNCFLAGGSTTAPCGVAAAAAEVTLYKKTFTRCQNNGTWVGVSVGCQCVDCWVGYYCERYPRNCSELAVYNYPLKSLKCVLDPYGDALAQCTAVCYRASSTLIFTGLGWVNNSTLHNRTWGDYESGYFSNKKDFFVGLRHILTLNRLGLTTIRAQVDYLHPVKNVSWSMFHENLNFRLGNASSGYAFTADTSSTYYTDYVKSTIRTTYVLADVISLSAGVPFSTFDQDNDNILAQNCGALAGAGWWFKNCSYTVNPFGTATTRRIPGVNMSDPEIITSSVIKGVADMLGGVQPKGLLSASEEEFLVSVPKLTPFYDELSEDELLKEIPRPRRRPKAADVEFHKVMDWSVFDVLKFVAEWDFLESLPIHSLTL</sequence>
<dbReference type="AlphaFoldDB" id="A0AAV2I371"/>
<evidence type="ECO:0000259" key="1">
    <source>
        <dbReference type="SMART" id="SM00186"/>
    </source>
</evidence>
<proteinExistence type="predicted"/>
<protein>
    <recommendedName>
        <fullName evidence="1">Fibrinogen C-terminal domain-containing protein</fullName>
    </recommendedName>
</protein>
<dbReference type="InterPro" id="IPR014716">
    <property type="entry name" value="Fibrinogen_a/b/g_C_1"/>
</dbReference>
<name>A0AAV2I371_LYMST</name>
<accession>A0AAV2I371</accession>
<keyword evidence="3" id="KW-1185">Reference proteome</keyword>
<dbReference type="Pfam" id="PF00147">
    <property type="entry name" value="Fibrinogen_C"/>
    <property type="match status" value="1"/>
</dbReference>